<reference evidence="1" key="1">
    <citation type="journal article" date="2022" name="bioRxiv">
        <title>Sequencing and chromosome-scale assembly of the giantPleurodeles waltlgenome.</title>
        <authorList>
            <person name="Brown T."/>
            <person name="Elewa A."/>
            <person name="Iarovenko S."/>
            <person name="Subramanian E."/>
            <person name="Araus A.J."/>
            <person name="Petzold A."/>
            <person name="Susuki M."/>
            <person name="Suzuki K.-i.T."/>
            <person name="Hayashi T."/>
            <person name="Toyoda A."/>
            <person name="Oliveira C."/>
            <person name="Osipova E."/>
            <person name="Leigh N.D."/>
            <person name="Simon A."/>
            <person name="Yun M.H."/>
        </authorList>
    </citation>
    <scope>NUCLEOTIDE SEQUENCE</scope>
    <source>
        <strain evidence="1">20211129_DDA</strain>
        <tissue evidence="1">Liver</tissue>
    </source>
</reference>
<name>A0AAV7TE37_PLEWA</name>
<evidence type="ECO:0000313" key="1">
    <source>
        <dbReference type="EMBL" id="KAJ1174673.1"/>
    </source>
</evidence>
<protein>
    <submittedName>
        <fullName evidence="1">Uncharacterized protein</fullName>
    </submittedName>
</protein>
<dbReference type="Proteomes" id="UP001066276">
    <property type="component" value="Chromosome 4_1"/>
</dbReference>
<accession>A0AAV7TE37</accession>
<evidence type="ECO:0000313" key="2">
    <source>
        <dbReference type="Proteomes" id="UP001066276"/>
    </source>
</evidence>
<proteinExistence type="predicted"/>
<organism evidence="1 2">
    <name type="scientific">Pleurodeles waltl</name>
    <name type="common">Iberian ribbed newt</name>
    <dbReference type="NCBI Taxonomy" id="8319"/>
    <lineage>
        <taxon>Eukaryota</taxon>
        <taxon>Metazoa</taxon>
        <taxon>Chordata</taxon>
        <taxon>Craniata</taxon>
        <taxon>Vertebrata</taxon>
        <taxon>Euteleostomi</taxon>
        <taxon>Amphibia</taxon>
        <taxon>Batrachia</taxon>
        <taxon>Caudata</taxon>
        <taxon>Salamandroidea</taxon>
        <taxon>Salamandridae</taxon>
        <taxon>Pleurodelinae</taxon>
        <taxon>Pleurodeles</taxon>
    </lineage>
</organism>
<dbReference type="EMBL" id="JANPWB010000007">
    <property type="protein sequence ID" value="KAJ1174673.1"/>
    <property type="molecule type" value="Genomic_DNA"/>
</dbReference>
<comment type="caution">
    <text evidence="1">The sequence shown here is derived from an EMBL/GenBank/DDBJ whole genome shotgun (WGS) entry which is preliminary data.</text>
</comment>
<dbReference type="AlphaFoldDB" id="A0AAV7TE37"/>
<sequence>MTTFSRIYQWRYKASKILHWLCTPKRGRAPDAYLVAEDSTKLAGTAPIAHAFADYYKELYMVDPVNPQEDLQAFLHDLPVARLSPEDHDSLEAEVTCEELQAALALLQPGKALGPSSFLAEFWRVVWLQEGALIRDLYGGAGERRAANSPPGR</sequence>
<keyword evidence="2" id="KW-1185">Reference proteome</keyword>
<gene>
    <name evidence="1" type="ORF">NDU88_006493</name>
</gene>